<sequence>MPAQDGYTAVAAAPPMGMHDAPDEAVTTAASVYDQPLQTFDDRLSGLARTQPDRAGYAASLPPVSEPLTVSRPFPHDDDCTPGREVYILPVGATEDPDTIASVPMVMDQGATWQTGSLLPPYPLVYYLGGKRRLLNGEDDGDERERSEHSLLEDIEAGPRNSALRPSWAKLNYNLPAGFGGQFPTWVWPFRPRGSRKTLSGGLDVMESPRSPPLDCPVHFYLVFEYLVVVRYLELERGCDLGLQLVLDLVVSRGVGRSENSTCGGWT</sequence>
<proteinExistence type="predicted"/>
<accession>A0ACC0WKY3</accession>
<dbReference type="EMBL" id="CM047590">
    <property type="protein sequence ID" value="KAI9919509.1"/>
    <property type="molecule type" value="Genomic_DNA"/>
</dbReference>
<evidence type="ECO:0000313" key="2">
    <source>
        <dbReference type="Proteomes" id="UP001163321"/>
    </source>
</evidence>
<protein>
    <submittedName>
        <fullName evidence="1">Uncharacterized protein</fullName>
    </submittedName>
</protein>
<keyword evidence="2" id="KW-1185">Reference proteome</keyword>
<gene>
    <name evidence="1" type="ORF">PsorP6_017424</name>
</gene>
<organism evidence="1 2">
    <name type="scientific">Peronosclerospora sorghi</name>
    <dbReference type="NCBI Taxonomy" id="230839"/>
    <lineage>
        <taxon>Eukaryota</taxon>
        <taxon>Sar</taxon>
        <taxon>Stramenopiles</taxon>
        <taxon>Oomycota</taxon>
        <taxon>Peronosporomycetes</taxon>
        <taxon>Peronosporales</taxon>
        <taxon>Peronosporaceae</taxon>
        <taxon>Peronosclerospora</taxon>
    </lineage>
</organism>
<comment type="caution">
    <text evidence="1">The sequence shown here is derived from an EMBL/GenBank/DDBJ whole genome shotgun (WGS) entry which is preliminary data.</text>
</comment>
<reference evidence="1 2" key="1">
    <citation type="journal article" date="2022" name="bioRxiv">
        <title>The genome of the oomycete Peronosclerospora sorghi, a cosmopolitan pathogen of maize and sorghum, is inflated with dispersed pseudogenes.</title>
        <authorList>
            <person name="Fletcher K."/>
            <person name="Martin F."/>
            <person name="Isakeit T."/>
            <person name="Cavanaugh K."/>
            <person name="Magill C."/>
            <person name="Michelmore R."/>
        </authorList>
    </citation>
    <scope>NUCLEOTIDE SEQUENCE [LARGE SCALE GENOMIC DNA]</scope>
    <source>
        <strain evidence="1">P6</strain>
    </source>
</reference>
<dbReference type="Proteomes" id="UP001163321">
    <property type="component" value="Chromosome 11"/>
</dbReference>
<name>A0ACC0WKY3_9STRA</name>
<evidence type="ECO:0000313" key="1">
    <source>
        <dbReference type="EMBL" id="KAI9919509.1"/>
    </source>
</evidence>